<dbReference type="InterPro" id="IPR038261">
    <property type="entry name" value="GPP34-like_sf"/>
</dbReference>
<protein>
    <recommendedName>
        <fullName evidence="3">Golgi phosphoprotein 3 (GPP34)</fullName>
    </recommendedName>
</protein>
<dbReference type="Gene3D" id="1.10.3630.10">
    <property type="entry name" value="yeast vps74-n-term truncation variant domain like"/>
    <property type="match status" value="1"/>
</dbReference>
<keyword evidence="2" id="KW-1185">Reference proteome</keyword>
<reference evidence="1 2" key="1">
    <citation type="journal article" date="2019" name="Int. J. Syst. Evol. Microbiol.">
        <title>The Global Catalogue of Microorganisms (GCM) 10K type strain sequencing project: providing services to taxonomists for standard genome sequencing and annotation.</title>
        <authorList>
            <consortium name="The Broad Institute Genomics Platform"/>
            <consortium name="The Broad Institute Genome Sequencing Center for Infectious Disease"/>
            <person name="Wu L."/>
            <person name="Ma J."/>
        </authorList>
    </citation>
    <scope>NUCLEOTIDE SEQUENCE [LARGE SCALE GENOMIC DNA]</scope>
    <source>
        <strain evidence="1 2">JCM 1407</strain>
    </source>
</reference>
<name>A0ABN1JY16_9CLOT</name>
<dbReference type="EMBL" id="BAAACG010000023">
    <property type="protein sequence ID" value="GAA0748785.1"/>
    <property type="molecule type" value="Genomic_DNA"/>
</dbReference>
<evidence type="ECO:0000313" key="1">
    <source>
        <dbReference type="EMBL" id="GAA0748785.1"/>
    </source>
</evidence>
<dbReference type="RefSeq" id="WP_343764661.1">
    <property type="nucleotide sequence ID" value="NZ_BAAACG010000023.1"/>
</dbReference>
<dbReference type="Proteomes" id="UP001501510">
    <property type="component" value="Unassembled WGS sequence"/>
</dbReference>
<comment type="caution">
    <text evidence="1">The sequence shown here is derived from an EMBL/GenBank/DDBJ whole genome shotgun (WGS) entry which is preliminary data.</text>
</comment>
<accession>A0ABN1JY16</accession>
<evidence type="ECO:0008006" key="3">
    <source>
        <dbReference type="Google" id="ProtNLM"/>
    </source>
</evidence>
<organism evidence="1 2">
    <name type="scientific">Clostridium oceanicum</name>
    <dbReference type="NCBI Taxonomy" id="1543"/>
    <lineage>
        <taxon>Bacteria</taxon>
        <taxon>Bacillati</taxon>
        <taxon>Bacillota</taxon>
        <taxon>Clostridia</taxon>
        <taxon>Eubacteriales</taxon>
        <taxon>Clostridiaceae</taxon>
        <taxon>Clostridium</taxon>
    </lineage>
</organism>
<sequence>MKNLDLPITEQYIILELIGKKFAQNKKVKIGNSKIYSVAAILVDLYLKDKIYFKENQKIVIKNSKLTGIEYNDIVLEVIKSKGLKELKKCTEYFYFHSKLLKDIYNCIIESIINKGILKVQKEYSFFSGSKKTYIDYKNIGDLLIKKLRIELLQDSYISTDTMYLSILLDNNKMLMTYFSQYDYNIIKNKMKTIYKKDESNKFKIVKKSINNIESISILNFIVDIISSFIYI</sequence>
<proteinExistence type="predicted"/>
<evidence type="ECO:0000313" key="2">
    <source>
        <dbReference type="Proteomes" id="UP001501510"/>
    </source>
</evidence>
<gene>
    <name evidence="1" type="ORF">GCM10008906_39320</name>
</gene>